<dbReference type="EMBL" id="ML002575">
    <property type="protein sequence ID" value="RKP36908.1"/>
    <property type="molecule type" value="Genomic_DNA"/>
</dbReference>
<protein>
    <submittedName>
        <fullName evidence="1">Uncharacterized protein</fullName>
    </submittedName>
</protein>
<sequence>MNPNTPRQPTGYSIPDYQPSELQCTFVARLDQYARNKDILSFFSVCHAQTQVYRPLCFQRICMATSSFDAQEMHRVLFKYWDNIRQVTLVLDSEAPADPIFFAFLGISIDTLLFLKKLIIEVRHPALLDRLVHILGLFIQLVENIQLVSPRAWISIPIQDPFWFLRACLMEL</sequence>
<dbReference type="Proteomes" id="UP000268162">
    <property type="component" value="Unassembled WGS sequence"/>
</dbReference>
<accession>A0A4P9ZUI1</accession>
<gene>
    <name evidence="1" type="ORF">BJ085DRAFT_31391</name>
</gene>
<name>A0A4P9ZUI1_9FUNG</name>
<dbReference type="AlphaFoldDB" id="A0A4P9ZUI1"/>
<evidence type="ECO:0000313" key="2">
    <source>
        <dbReference type="Proteomes" id="UP000268162"/>
    </source>
</evidence>
<reference evidence="2" key="1">
    <citation type="journal article" date="2018" name="Nat. Microbiol.">
        <title>Leveraging single-cell genomics to expand the fungal tree of life.</title>
        <authorList>
            <person name="Ahrendt S.R."/>
            <person name="Quandt C.A."/>
            <person name="Ciobanu D."/>
            <person name="Clum A."/>
            <person name="Salamov A."/>
            <person name="Andreopoulos B."/>
            <person name="Cheng J.F."/>
            <person name="Woyke T."/>
            <person name="Pelin A."/>
            <person name="Henrissat B."/>
            <person name="Reynolds N.K."/>
            <person name="Benny G.L."/>
            <person name="Smith M.E."/>
            <person name="James T.Y."/>
            <person name="Grigoriev I.V."/>
        </authorList>
    </citation>
    <scope>NUCLEOTIDE SEQUENCE [LARGE SCALE GENOMIC DNA]</scope>
    <source>
        <strain evidence="2">RSA 468</strain>
    </source>
</reference>
<keyword evidence="2" id="KW-1185">Reference proteome</keyword>
<proteinExistence type="predicted"/>
<evidence type="ECO:0000313" key="1">
    <source>
        <dbReference type="EMBL" id="RKP36908.1"/>
    </source>
</evidence>
<organism evidence="1 2">
    <name type="scientific">Dimargaris cristalligena</name>
    <dbReference type="NCBI Taxonomy" id="215637"/>
    <lineage>
        <taxon>Eukaryota</taxon>
        <taxon>Fungi</taxon>
        <taxon>Fungi incertae sedis</taxon>
        <taxon>Zoopagomycota</taxon>
        <taxon>Kickxellomycotina</taxon>
        <taxon>Dimargaritomycetes</taxon>
        <taxon>Dimargaritales</taxon>
        <taxon>Dimargaritaceae</taxon>
        <taxon>Dimargaris</taxon>
    </lineage>
</organism>